<proteinExistence type="predicted"/>
<dbReference type="Pfam" id="PF19527">
    <property type="entry name" value="DUF6055"/>
    <property type="match status" value="1"/>
</dbReference>
<dbReference type="InterPro" id="IPR045690">
    <property type="entry name" value="DUF6055"/>
</dbReference>
<organism evidence="1 2">
    <name type="scientific">Carboxylicivirga linearis</name>
    <dbReference type="NCBI Taxonomy" id="1628157"/>
    <lineage>
        <taxon>Bacteria</taxon>
        <taxon>Pseudomonadati</taxon>
        <taxon>Bacteroidota</taxon>
        <taxon>Bacteroidia</taxon>
        <taxon>Marinilabiliales</taxon>
        <taxon>Marinilabiliaceae</taxon>
        <taxon>Carboxylicivirga</taxon>
    </lineage>
</organism>
<evidence type="ECO:0008006" key="3">
    <source>
        <dbReference type="Google" id="ProtNLM"/>
    </source>
</evidence>
<dbReference type="EMBL" id="JAGUCO010000012">
    <property type="protein sequence ID" value="MBS2099585.1"/>
    <property type="molecule type" value="Genomic_DNA"/>
</dbReference>
<keyword evidence="2" id="KW-1185">Reference proteome</keyword>
<dbReference type="RefSeq" id="WP_212216826.1">
    <property type="nucleotide sequence ID" value="NZ_JAGUCO010000012.1"/>
</dbReference>
<dbReference type="Proteomes" id="UP000708576">
    <property type="component" value="Unassembled WGS sequence"/>
</dbReference>
<evidence type="ECO:0000313" key="1">
    <source>
        <dbReference type="EMBL" id="MBS2099585.1"/>
    </source>
</evidence>
<name>A0ABS5JXD6_9BACT</name>
<comment type="caution">
    <text evidence="1">The sequence shown here is derived from an EMBL/GenBank/DDBJ whole genome shotgun (WGS) entry which is preliminary data.</text>
</comment>
<accession>A0ABS5JXD6</accession>
<sequence length="448" mass="52350">MNRISKILSGLLSSALLVSCINNNISDVEKITYFPSEIWKVEKGNDFSDSLAQLSRYRMKETANLAILWEKAFGEDPSTTSDEKYRFQMHDLMEESEKMFVFYRDSLQFIEKGQSLTDSIRMLIFAYHNDDGTVYGGGEKDSIGIMWLSPNRIQQKPYAAMAHEMGHAFQYQVAADGNDGFDPGSIYEMTSQYMLFQFYPNWMQLETYHFDNFMKNTHKAFLHEDNMYCSPYVLEYWSNKYGREFIGKLWRNAKKGEDPVMTYKRIQEMDQEAFNNEIADAYLKFMTWDMDRIRTIASEFANKHTSQLIEKKNGWYQISEENCPQNYGYNGIRLNVPSTETEISMEFKGLTDADGYNNIQSDKAGWKYGFIAELKNNERIYSPIFSNNTDTVTFTVPDNTANLWLMVCGAPTEHWIHEMDFKPENDEQWPYQIRLSGTSIFNEQQTIN</sequence>
<dbReference type="PROSITE" id="PS51257">
    <property type="entry name" value="PROKAR_LIPOPROTEIN"/>
    <property type="match status" value="1"/>
</dbReference>
<evidence type="ECO:0000313" key="2">
    <source>
        <dbReference type="Proteomes" id="UP000708576"/>
    </source>
</evidence>
<reference evidence="1 2" key="1">
    <citation type="journal article" date="2015" name="Int. J. Syst. Evol. Microbiol.">
        <title>Carboxylicivirga linearis sp. nov., isolated from a sea cucumber culture pond.</title>
        <authorList>
            <person name="Wang F.Q."/>
            <person name="Zhou Y.X."/>
            <person name="Lin X.Z."/>
            <person name="Chen G.J."/>
            <person name="Du Z.J."/>
        </authorList>
    </citation>
    <scope>NUCLEOTIDE SEQUENCE [LARGE SCALE GENOMIC DNA]</scope>
    <source>
        <strain evidence="1 2">FB218</strain>
    </source>
</reference>
<gene>
    <name evidence="1" type="ORF">KEM10_14920</name>
</gene>
<protein>
    <recommendedName>
        <fullName evidence="3">Avirulence protein</fullName>
    </recommendedName>
</protein>